<evidence type="ECO:0000313" key="1">
    <source>
        <dbReference type="EMBL" id="GAI13768.1"/>
    </source>
</evidence>
<reference evidence="1" key="1">
    <citation type="journal article" date="2014" name="Front. Microbiol.">
        <title>High frequency of phylogenetically diverse reductive dehalogenase-homologous genes in deep subseafloor sedimentary metagenomes.</title>
        <authorList>
            <person name="Kawai M."/>
            <person name="Futagami T."/>
            <person name="Toyoda A."/>
            <person name="Takaki Y."/>
            <person name="Nishi S."/>
            <person name="Hori S."/>
            <person name="Arai W."/>
            <person name="Tsubouchi T."/>
            <person name="Morono Y."/>
            <person name="Uchiyama I."/>
            <person name="Ito T."/>
            <person name="Fujiyama A."/>
            <person name="Inagaki F."/>
            <person name="Takami H."/>
        </authorList>
    </citation>
    <scope>NUCLEOTIDE SEQUENCE</scope>
    <source>
        <strain evidence="1">Expedition CK06-06</strain>
    </source>
</reference>
<proteinExistence type="predicted"/>
<comment type="caution">
    <text evidence="1">The sequence shown here is derived from an EMBL/GenBank/DDBJ whole genome shotgun (WGS) entry which is preliminary data.</text>
</comment>
<dbReference type="AlphaFoldDB" id="X1L468"/>
<name>X1L468_9ZZZZ</name>
<sequence>DAQGWMYQGIYTAICASGGKILSVVELNSGSR</sequence>
<accession>X1L468</accession>
<protein>
    <submittedName>
        <fullName evidence="1">Uncharacterized protein</fullName>
    </submittedName>
</protein>
<organism evidence="1">
    <name type="scientific">marine sediment metagenome</name>
    <dbReference type="NCBI Taxonomy" id="412755"/>
    <lineage>
        <taxon>unclassified sequences</taxon>
        <taxon>metagenomes</taxon>
        <taxon>ecological metagenomes</taxon>
    </lineage>
</organism>
<feature type="non-terminal residue" evidence="1">
    <location>
        <position position="1"/>
    </location>
</feature>
<dbReference type="EMBL" id="BARV01009219">
    <property type="protein sequence ID" value="GAI13768.1"/>
    <property type="molecule type" value="Genomic_DNA"/>
</dbReference>
<gene>
    <name evidence="1" type="ORF">S06H3_18260</name>
</gene>